<dbReference type="EMBL" id="CP001085">
    <property type="protein sequence ID" value="ADD79491.1"/>
    <property type="molecule type" value="Genomic_DNA"/>
</dbReference>
<dbReference type="HOGENOM" id="CLU_3332414_0_0_6"/>
<accession>D4G7J8</accession>
<evidence type="ECO:0000313" key="1">
    <source>
        <dbReference type="EMBL" id="ADD79491.1"/>
    </source>
</evidence>
<dbReference type="STRING" id="515618.RIEPE_0025"/>
<dbReference type="AlphaFoldDB" id="D4G7J8"/>
<organism evidence="1 2">
    <name type="scientific">Riesia pediculicola (strain USDA)</name>
    <dbReference type="NCBI Taxonomy" id="515618"/>
    <lineage>
        <taxon>Bacteria</taxon>
        <taxon>Pseudomonadati</taxon>
        <taxon>Pseudomonadota</taxon>
        <taxon>Gammaproteobacteria</taxon>
        <taxon>Enterobacterales</taxon>
        <taxon>Enterobacteriaceae</taxon>
        <taxon>Candidatus Riesia</taxon>
    </lineage>
</organism>
<reference evidence="1" key="1">
    <citation type="submission" date="2008-05" db="EMBL/GenBank/DDBJ databases">
        <title>Genome sequence of Riesia pediculicola USDA.</title>
        <authorList>
            <person name="Kirkness E.F."/>
        </authorList>
    </citation>
    <scope>NUCLEOTIDE SEQUENCE [LARGE SCALE GENOMIC DNA]</scope>
    <source>
        <strain evidence="1">USDA</strain>
    </source>
</reference>
<protein>
    <submittedName>
        <fullName evidence="1">Uncharacterized protein</fullName>
    </submittedName>
</protein>
<dbReference type="KEGG" id="rip:RIEPE_0025"/>
<dbReference type="Proteomes" id="UP000001700">
    <property type="component" value="Chromosome"/>
</dbReference>
<sequence length="38" mass="4506">MEENQYPLYTILSKIPKIPIISYILNVIEINLVFLEKI</sequence>
<name>D4G7J8_RIEPU</name>
<proteinExistence type="predicted"/>
<gene>
    <name evidence="1" type="ordered locus">RIEPE_0025</name>
</gene>
<keyword evidence="2" id="KW-1185">Reference proteome</keyword>
<evidence type="ECO:0000313" key="2">
    <source>
        <dbReference type="Proteomes" id="UP000001700"/>
    </source>
</evidence>